<dbReference type="Proteomes" id="UP001197741">
    <property type="component" value="Unassembled WGS sequence"/>
</dbReference>
<gene>
    <name evidence="2" type="ORF">LIZ82_09980</name>
</gene>
<sequence length="83" mass="8838">MAKIKKLLALGLCLCMTAGITVGCGDSKSSKNSTDSGKNTNDGLSFAFSSKLDIENPIIRINTAFKGCSSLEKISVLPRIYHN</sequence>
<evidence type="ECO:0000313" key="3">
    <source>
        <dbReference type="Proteomes" id="UP001197741"/>
    </source>
</evidence>
<dbReference type="PROSITE" id="PS51257">
    <property type="entry name" value="PROKAR_LIPOPROTEIN"/>
    <property type="match status" value="1"/>
</dbReference>
<accession>A0AAW4UJE9</accession>
<comment type="caution">
    <text evidence="2">The sequence shown here is derived from an EMBL/GenBank/DDBJ whole genome shotgun (WGS) entry which is preliminary data.</text>
</comment>
<evidence type="ECO:0000256" key="1">
    <source>
        <dbReference type="SAM" id="SignalP"/>
    </source>
</evidence>
<dbReference type="RefSeq" id="WP_306783176.1">
    <property type="nucleotide sequence ID" value="NZ_JAJCJQ010000014.1"/>
</dbReference>
<evidence type="ECO:0000313" key="2">
    <source>
        <dbReference type="EMBL" id="MCB6961214.1"/>
    </source>
</evidence>
<dbReference type="AlphaFoldDB" id="A0AAW4UJE9"/>
<name>A0AAW4UJE9_9FIRM</name>
<keyword evidence="1" id="KW-0732">Signal</keyword>
<feature type="signal peptide" evidence="1">
    <location>
        <begin position="1"/>
        <end position="23"/>
    </location>
</feature>
<feature type="chain" id="PRO_5043476020" evidence="1">
    <location>
        <begin position="24"/>
        <end position="83"/>
    </location>
</feature>
<proteinExistence type="predicted"/>
<reference evidence="2" key="1">
    <citation type="submission" date="2021-10" db="EMBL/GenBank/DDBJ databases">
        <title>Collection of gut derived symbiotic bacterial strains cultured from healthy donors.</title>
        <authorList>
            <person name="Lin H."/>
            <person name="Littmann E."/>
            <person name="Kohout C."/>
            <person name="Pamer E.G."/>
        </authorList>
    </citation>
    <scope>NUCLEOTIDE SEQUENCE</scope>
    <source>
        <strain evidence="2">DFI.7.28A</strain>
    </source>
</reference>
<organism evidence="2 3">
    <name type="scientific">Agathobacter rectalis</name>
    <dbReference type="NCBI Taxonomy" id="39491"/>
    <lineage>
        <taxon>Bacteria</taxon>
        <taxon>Bacillati</taxon>
        <taxon>Bacillota</taxon>
        <taxon>Clostridia</taxon>
        <taxon>Lachnospirales</taxon>
        <taxon>Lachnospiraceae</taxon>
        <taxon>Agathobacter</taxon>
    </lineage>
</organism>
<protein>
    <submittedName>
        <fullName evidence="2">Uncharacterized protein</fullName>
    </submittedName>
</protein>
<dbReference type="EMBL" id="JAJCJQ010000014">
    <property type="protein sequence ID" value="MCB6961214.1"/>
    <property type="molecule type" value="Genomic_DNA"/>
</dbReference>